<dbReference type="CDD" id="cd20654">
    <property type="entry name" value="CYP82"/>
    <property type="match status" value="1"/>
</dbReference>
<dbReference type="Gramene" id="arahy.Tifrunner.gnm2.ann2.Ah15g370900.1">
    <property type="protein sequence ID" value="arahy.Tifrunner.gnm2.ann2.Ah15g370900.1-CDS"/>
    <property type="gene ID" value="arahy.Tifrunner.gnm2.ann2.Ah15g370900"/>
</dbReference>
<evidence type="ECO:0000256" key="2">
    <source>
        <dbReference type="ARBA" id="ARBA00022617"/>
    </source>
</evidence>
<dbReference type="InterPro" id="IPR036396">
    <property type="entry name" value="Cyt_P450_sf"/>
</dbReference>
<organism evidence="10 11">
    <name type="scientific">Arachis hypogaea</name>
    <name type="common">Peanut</name>
    <dbReference type="NCBI Taxonomy" id="3818"/>
    <lineage>
        <taxon>Eukaryota</taxon>
        <taxon>Viridiplantae</taxon>
        <taxon>Streptophyta</taxon>
        <taxon>Embryophyta</taxon>
        <taxon>Tracheophyta</taxon>
        <taxon>Spermatophyta</taxon>
        <taxon>Magnoliopsida</taxon>
        <taxon>eudicotyledons</taxon>
        <taxon>Gunneridae</taxon>
        <taxon>Pentapetalae</taxon>
        <taxon>rosids</taxon>
        <taxon>fabids</taxon>
        <taxon>Fabales</taxon>
        <taxon>Fabaceae</taxon>
        <taxon>Papilionoideae</taxon>
        <taxon>50 kb inversion clade</taxon>
        <taxon>dalbergioids sensu lato</taxon>
        <taxon>Dalbergieae</taxon>
        <taxon>Pterocarpus clade</taxon>
        <taxon>Arachis</taxon>
    </lineage>
</organism>
<keyword evidence="3 7" id="KW-0479">Metal-binding</keyword>
<dbReference type="STRING" id="3818.A0A444Z2E7"/>
<dbReference type="GO" id="GO:0004497">
    <property type="term" value="F:monooxygenase activity"/>
    <property type="evidence" value="ECO:0007669"/>
    <property type="project" value="UniProtKB-KW"/>
</dbReference>
<feature type="binding site" description="axial binding residue" evidence="7">
    <location>
        <position position="471"/>
    </location>
    <ligand>
        <name>heme</name>
        <dbReference type="ChEBI" id="CHEBI:30413"/>
    </ligand>
    <ligandPart>
        <name>Fe</name>
        <dbReference type="ChEBI" id="CHEBI:18248"/>
    </ligandPart>
</feature>
<accession>A0A444Z2E7</accession>
<keyword evidence="9" id="KW-0472">Membrane</keyword>
<keyword evidence="6 8" id="KW-0503">Monooxygenase</keyword>
<dbReference type="GO" id="GO:0020037">
    <property type="term" value="F:heme binding"/>
    <property type="evidence" value="ECO:0007669"/>
    <property type="project" value="InterPro"/>
</dbReference>
<keyword evidence="9" id="KW-0812">Transmembrane</keyword>
<reference evidence="10 11" key="1">
    <citation type="submission" date="2019-01" db="EMBL/GenBank/DDBJ databases">
        <title>Sequencing of cultivated peanut Arachis hypogaea provides insights into genome evolution and oil improvement.</title>
        <authorList>
            <person name="Chen X."/>
        </authorList>
    </citation>
    <scope>NUCLEOTIDE SEQUENCE [LARGE SCALE GENOMIC DNA]</scope>
    <source>
        <strain evidence="11">cv. Fuhuasheng</strain>
        <tissue evidence="10">Leaves</tissue>
    </source>
</reference>
<dbReference type="Proteomes" id="UP000289738">
    <property type="component" value="Chromosome B05"/>
</dbReference>
<evidence type="ECO:0000256" key="3">
    <source>
        <dbReference type="ARBA" id="ARBA00022723"/>
    </source>
</evidence>
<sequence length="534" mass="60314">MDSVLTYLNTTTSIGILSLVITILIYLLLVRPFQVGDNNDNNKHKEPPMVSGAWPIIGHLPLLHGAKPLHITLGSMADKYGPLFTIKIGSRRVVVLSNSEMAKECFTKNDVVSSSRPILVSSENLGYKRAMFAFAPYGSYWRELRKIVTLELLSNRRIELLSHVRVSEVQASTKELLNIWSTQKNESGYVLVDIKKWFAELTFNIVLRMIAGKRFFGAMNSESEDKANECLKSLRESLRLLGLFTVGDAIPSLRWLDLGGHEKAMKKTYMELDRFMIEWLDEHRQKKMNSDASNERDFIDVMISVLSDAKIHAFDADTVTKATTLAMIAGGTDTSTVTLTWTLCLLLNNPGKLEKAKEELDKEIGKERNVSESDINKLRYLQAMVKETLRLYPPAPLAAPHEITENCTLGGYDIKKGTWLMINLWKINTDPYFWPNHLDFEPEKFLTTHKEVDVKGQHYELLPFGCGRRICPGISFGLGVIQFILANLLHSFEIVNPSNEPIDMSGTLGLVHAKTTPLMVMVKPRLSSKCYKTM</sequence>
<dbReference type="FunFam" id="1.10.630.10:FF:000026">
    <property type="entry name" value="Cytochrome P450 82C4"/>
    <property type="match status" value="1"/>
</dbReference>
<protein>
    <recommendedName>
        <fullName evidence="12">Cytochrome P450</fullName>
    </recommendedName>
</protein>
<dbReference type="SUPFAM" id="SSF48264">
    <property type="entry name" value="Cytochrome P450"/>
    <property type="match status" value="1"/>
</dbReference>
<keyword evidence="4 8" id="KW-0560">Oxidoreductase</keyword>
<dbReference type="PRINTS" id="PR00463">
    <property type="entry name" value="EP450I"/>
</dbReference>
<evidence type="ECO:0000256" key="8">
    <source>
        <dbReference type="RuleBase" id="RU000461"/>
    </source>
</evidence>
<evidence type="ECO:0000313" key="11">
    <source>
        <dbReference type="Proteomes" id="UP000289738"/>
    </source>
</evidence>
<comment type="cofactor">
    <cofactor evidence="7">
        <name>heme</name>
        <dbReference type="ChEBI" id="CHEBI:30413"/>
    </cofactor>
</comment>
<proteinExistence type="inferred from homology"/>
<dbReference type="GO" id="GO:0016705">
    <property type="term" value="F:oxidoreductase activity, acting on paired donors, with incorporation or reduction of molecular oxygen"/>
    <property type="evidence" value="ECO:0007669"/>
    <property type="project" value="InterPro"/>
</dbReference>
<dbReference type="PRINTS" id="PR00385">
    <property type="entry name" value="P450"/>
</dbReference>
<evidence type="ECO:0008006" key="12">
    <source>
        <dbReference type="Google" id="ProtNLM"/>
    </source>
</evidence>
<evidence type="ECO:0000256" key="7">
    <source>
        <dbReference type="PIRSR" id="PIRSR602401-1"/>
    </source>
</evidence>
<evidence type="ECO:0000313" key="10">
    <source>
        <dbReference type="EMBL" id="RYR08361.1"/>
    </source>
</evidence>
<dbReference type="PANTHER" id="PTHR47947:SF49">
    <property type="entry name" value="CYTOCHROME P450 FAMILY PROTEIN"/>
    <property type="match status" value="1"/>
</dbReference>
<comment type="similarity">
    <text evidence="1 8">Belongs to the cytochrome P450 family.</text>
</comment>
<evidence type="ECO:0000256" key="9">
    <source>
        <dbReference type="SAM" id="Phobius"/>
    </source>
</evidence>
<dbReference type="InterPro" id="IPR002401">
    <property type="entry name" value="Cyt_P450_E_grp-I"/>
</dbReference>
<evidence type="ECO:0000256" key="5">
    <source>
        <dbReference type="ARBA" id="ARBA00023004"/>
    </source>
</evidence>
<dbReference type="Gene3D" id="1.10.630.10">
    <property type="entry name" value="Cytochrome P450"/>
    <property type="match status" value="1"/>
</dbReference>
<keyword evidence="2 7" id="KW-0349">Heme</keyword>
<dbReference type="PANTHER" id="PTHR47947">
    <property type="entry name" value="CYTOCHROME P450 82C3-RELATED"/>
    <property type="match status" value="1"/>
</dbReference>
<dbReference type="Pfam" id="PF00067">
    <property type="entry name" value="p450"/>
    <property type="match status" value="1"/>
</dbReference>
<dbReference type="OrthoDB" id="2789670at2759"/>
<gene>
    <name evidence="10" type="ORF">Ahy_B05g076012</name>
</gene>
<dbReference type="PROSITE" id="PS00086">
    <property type="entry name" value="CYTOCHROME_P450"/>
    <property type="match status" value="1"/>
</dbReference>
<dbReference type="InterPro" id="IPR017972">
    <property type="entry name" value="Cyt_P450_CS"/>
</dbReference>
<comment type="caution">
    <text evidence="10">The sequence shown here is derived from an EMBL/GenBank/DDBJ whole genome shotgun (WGS) entry which is preliminary data.</text>
</comment>
<feature type="transmembrane region" description="Helical" evidence="9">
    <location>
        <begin position="6"/>
        <end position="29"/>
    </location>
</feature>
<dbReference type="InterPro" id="IPR050651">
    <property type="entry name" value="Plant_Cytochrome_P450_Monoox"/>
</dbReference>
<dbReference type="InterPro" id="IPR001128">
    <property type="entry name" value="Cyt_P450"/>
</dbReference>
<keyword evidence="9" id="KW-1133">Transmembrane helix</keyword>
<dbReference type="SMR" id="A0A444Z2E7"/>
<keyword evidence="5 7" id="KW-0408">Iron</keyword>
<name>A0A444Z2E7_ARAHY</name>
<dbReference type="GO" id="GO:0005506">
    <property type="term" value="F:iron ion binding"/>
    <property type="evidence" value="ECO:0007669"/>
    <property type="project" value="InterPro"/>
</dbReference>
<evidence type="ECO:0000256" key="4">
    <source>
        <dbReference type="ARBA" id="ARBA00023002"/>
    </source>
</evidence>
<evidence type="ECO:0000256" key="1">
    <source>
        <dbReference type="ARBA" id="ARBA00010617"/>
    </source>
</evidence>
<evidence type="ECO:0000256" key="6">
    <source>
        <dbReference type="ARBA" id="ARBA00023033"/>
    </source>
</evidence>
<dbReference type="EMBL" id="SDMP01000015">
    <property type="protein sequence ID" value="RYR08361.1"/>
    <property type="molecule type" value="Genomic_DNA"/>
</dbReference>
<dbReference type="AlphaFoldDB" id="A0A444Z2E7"/>
<keyword evidence="11" id="KW-1185">Reference proteome</keyword>